<feature type="domain" description="Peptidase M9 collagenase N-terminal" evidence="15">
    <location>
        <begin position="110"/>
        <end position="284"/>
    </location>
</feature>
<proteinExistence type="predicted"/>
<dbReference type="GO" id="GO:0008270">
    <property type="term" value="F:zinc ion binding"/>
    <property type="evidence" value="ECO:0007669"/>
    <property type="project" value="InterPro"/>
</dbReference>
<dbReference type="PROSITE" id="PS51257">
    <property type="entry name" value="PROKAR_LIPOPROTEIN"/>
    <property type="match status" value="1"/>
</dbReference>
<organism evidence="16 17">
    <name type="scientific">Paludibacterium paludis</name>
    <dbReference type="NCBI Taxonomy" id="1225769"/>
    <lineage>
        <taxon>Bacteria</taxon>
        <taxon>Pseudomonadati</taxon>
        <taxon>Pseudomonadota</taxon>
        <taxon>Betaproteobacteria</taxon>
        <taxon>Neisseriales</taxon>
        <taxon>Chromobacteriaceae</taxon>
        <taxon>Paludibacterium</taxon>
    </lineage>
</organism>
<reference evidence="16" key="1">
    <citation type="journal article" date="2014" name="Int. J. Syst. Evol. Microbiol.">
        <title>Complete genome sequence of Corynebacterium casei LMG S-19264T (=DSM 44701T), isolated from a smear-ripened cheese.</title>
        <authorList>
            <consortium name="US DOE Joint Genome Institute (JGI-PGF)"/>
            <person name="Walter F."/>
            <person name="Albersmeier A."/>
            <person name="Kalinowski J."/>
            <person name="Ruckert C."/>
        </authorList>
    </citation>
    <scope>NUCLEOTIDE SEQUENCE</scope>
    <source>
        <strain evidence="16">KCTC 32182</strain>
    </source>
</reference>
<feature type="compositionally biased region" description="Polar residues" evidence="14">
    <location>
        <begin position="838"/>
        <end position="852"/>
    </location>
</feature>
<dbReference type="Gene3D" id="1.10.390.20">
    <property type="match status" value="1"/>
</dbReference>
<evidence type="ECO:0000256" key="14">
    <source>
        <dbReference type="SAM" id="MobiDB-lite"/>
    </source>
</evidence>
<dbReference type="EMBL" id="BMYX01000008">
    <property type="protein sequence ID" value="GGY14917.1"/>
    <property type="molecule type" value="Genomic_DNA"/>
</dbReference>
<dbReference type="Pfam" id="PF08453">
    <property type="entry name" value="Peptidase_M9_N"/>
    <property type="match status" value="1"/>
</dbReference>
<name>A0A918U9P2_9NEIS</name>
<dbReference type="PRINTS" id="PR00931">
    <property type="entry name" value="MICOLLPTASE"/>
</dbReference>
<evidence type="ECO:0000259" key="15">
    <source>
        <dbReference type="Pfam" id="PF08453"/>
    </source>
</evidence>
<evidence type="ECO:0000256" key="1">
    <source>
        <dbReference type="ARBA" id="ARBA00000424"/>
    </source>
</evidence>
<protein>
    <recommendedName>
        <fullName evidence="4">microbial collagenase</fullName>
        <ecNumber evidence="4">3.4.24.3</ecNumber>
    </recommendedName>
</protein>
<dbReference type="PANTHER" id="PTHR13062">
    <property type="entry name" value="COLLAGENASE"/>
    <property type="match status" value="1"/>
</dbReference>
<keyword evidence="6" id="KW-0645">Protease</keyword>
<evidence type="ECO:0000256" key="10">
    <source>
        <dbReference type="ARBA" id="ARBA00022833"/>
    </source>
</evidence>
<comment type="subcellular location">
    <subcellularLocation>
        <location evidence="3">Secreted</location>
    </subcellularLocation>
</comment>
<dbReference type="GO" id="GO:0004222">
    <property type="term" value="F:metalloendopeptidase activity"/>
    <property type="evidence" value="ECO:0007669"/>
    <property type="project" value="InterPro"/>
</dbReference>
<evidence type="ECO:0000256" key="5">
    <source>
        <dbReference type="ARBA" id="ARBA00022525"/>
    </source>
</evidence>
<evidence type="ECO:0000256" key="4">
    <source>
        <dbReference type="ARBA" id="ARBA00012653"/>
    </source>
</evidence>
<keyword evidence="8" id="KW-0732">Signal</keyword>
<evidence type="ECO:0000256" key="11">
    <source>
        <dbReference type="ARBA" id="ARBA00023049"/>
    </source>
</evidence>
<evidence type="ECO:0000256" key="7">
    <source>
        <dbReference type="ARBA" id="ARBA00022723"/>
    </source>
</evidence>
<comment type="catalytic activity">
    <reaction evidence="1">
        <text>Digestion of native collagen in the triple helical region at Xaa-|-Gly bonds. With synthetic peptides, a preference is shown for Gly at P3 and P1', Pro and Ala at P2 and P2', and hydroxyproline, Ala or Arg at P3'.</text>
        <dbReference type="EC" id="3.4.24.3"/>
    </reaction>
</comment>
<dbReference type="RefSeq" id="WP_189533449.1">
    <property type="nucleotide sequence ID" value="NZ_BMYX01000008.1"/>
</dbReference>
<keyword evidence="17" id="KW-1185">Reference proteome</keyword>
<dbReference type="Gene3D" id="3.40.30.160">
    <property type="entry name" value="Collagenase ColT, N-terminal domain"/>
    <property type="match status" value="1"/>
</dbReference>
<keyword evidence="9" id="KW-0378">Hydrolase</keyword>
<feature type="active site" evidence="13">
    <location>
        <position position="522"/>
    </location>
</feature>
<reference evidence="16" key="2">
    <citation type="submission" date="2020-09" db="EMBL/GenBank/DDBJ databases">
        <authorList>
            <person name="Sun Q."/>
            <person name="Kim S."/>
        </authorList>
    </citation>
    <scope>NUCLEOTIDE SEQUENCE</scope>
    <source>
        <strain evidence="16">KCTC 32182</strain>
    </source>
</reference>
<evidence type="ECO:0000256" key="12">
    <source>
        <dbReference type="ARBA" id="ARBA00023145"/>
    </source>
</evidence>
<dbReference type="AlphaFoldDB" id="A0A918U9P2"/>
<comment type="caution">
    <text evidence="16">The sequence shown here is derived from an EMBL/GenBank/DDBJ whole genome shotgun (WGS) entry which is preliminary data.</text>
</comment>
<keyword evidence="12" id="KW-0865">Zymogen</keyword>
<dbReference type="GO" id="GO:0006508">
    <property type="term" value="P:proteolysis"/>
    <property type="evidence" value="ECO:0007669"/>
    <property type="project" value="UniProtKB-KW"/>
</dbReference>
<keyword evidence="11" id="KW-0482">Metalloprotease</keyword>
<dbReference type="InterPro" id="IPR013661">
    <property type="entry name" value="Peptidase_M9_N_dom"/>
</dbReference>
<feature type="region of interest" description="Disordered" evidence="14">
    <location>
        <begin position="798"/>
        <end position="852"/>
    </location>
</feature>
<evidence type="ECO:0000256" key="2">
    <source>
        <dbReference type="ARBA" id="ARBA00001947"/>
    </source>
</evidence>
<comment type="cofactor">
    <cofactor evidence="2">
        <name>Zn(2+)</name>
        <dbReference type="ChEBI" id="CHEBI:29105"/>
    </cofactor>
</comment>
<dbReference type="EC" id="3.4.24.3" evidence="4"/>
<evidence type="ECO:0000313" key="17">
    <source>
        <dbReference type="Proteomes" id="UP000645257"/>
    </source>
</evidence>
<keyword evidence="7" id="KW-0479">Metal-binding</keyword>
<dbReference type="PANTHER" id="PTHR13062:SF9">
    <property type="entry name" value="MICROBIAL COLLAGENASE"/>
    <property type="match status" value="1"/>
</dbReference>
<gene>
    <name evidence="16" type="ORF">GCM10011289_17840</name>
</gene>
<dbReference type="GO" id="GO:0005576">
    <property type="term" value="C:extracellular region"/>
    <property type="evidence" value="ECO:0007669"/>
    <property type="project" value="UniProtKB-SubCell"/>
</dbReference>
<feature type="compositionally biased region" description="Basic and acidic residues" evidence="14">
    <location>
        <begin position="49"/>
        <end position="58"/>
    </location>
</feature>
<evidence type="ECO:0000256" key="8">
    <source>
        <dbReference type="ARBA" id="ARBA00022729"/>
    </source>
</evidence>
<keyword evidence="10" id="KW-0862">Zinc</keyword>
<evidence type="ECO:0000256" key="13">
    <source>
        <dbReference type="PIRSR" id="PIRSR602169-1"/>
    </source>
</evidence>
<evidence type="ECO:0000256" key="6">
    <source>
        <dbReference type="ARBA" id="ARBA00022670"/>
    </source>
</evidence>
<dbReference type="InterPro" id="IPR002169">
    <property type="entry name" value="Peptidase_M9A/M9B"/>
</dbReference>
<accession>A0A918U9P2</accession>
<evidence type="ECO:0000256" key="9">
    <source>
        <dbReference type="ARBA" id="ARBA00022801"/>
    </source>
</evidence>
<evidence type="ECO:0000256" key="3">
    <source>
        <dbReference type="ARBA" id="ARBA00004613"/>
    </source>
</evidence>
<keyword evidence="5" id="KW-0964">Secreted</keyword>
<dbReference type="Proteomes" id="UP000645257">
    <property type="component" value="Unassembled WGS sequence"/>
</dbReference>
<feature type="region of interest" description="Disordered" evidence="14">
    <location>
        <begin position="33"/>
        <end position="101"/>
    </location>
</feature>
<sequence>MKEQSLREPLFGLRSLPLVASALLSGCIMADRGQEPVSSPSVPPVAIHDPARGLEQDGQRGLAHSPILAERPVWTHGAPPEAGDTDGQFPMGSEGNNPDKEWTSRGFLSCDEDKLLSLDGKALADYLVRVPSSCAELLFRKHASSAKLYSGANMRLIADEAAKRIEEWDGSGSGGFAPLAVFLRSAYFVQNNHSSEIAPFGADIDARVLRLVDGLMRNRAMWDTEVAETVQRDFYRRTELTSAVSEVMLLLDSVRDYDAMFRHTTHYFSEYVKNPGKFKKNLVALGMHGMQVAAYRTHKNEGYMRSKVERGEAKPLLDSMVKLVNDGETAFSDPQLYRNMIRESGRYARYGGALGKLAENTVAGVLKTSKRFSPEWAEAVYTLTTIARVDCERYSAQTLCTARDELRRKLLPHRWVLDGGKLVVETPLPFNEIVPLYHALKQVKAKFTTLTGHLAPVDGDANDVLTMVVFGSPDEYRHYQRALHNLNSDNGGLYIEKDATFYTFQRKPHESSLTLEDLMRHEYVHYLAGRYLIKGDFGRGALYGKSTRMAWFDEGVAEFFAGATSRDGVKIRPHTVESTRHDYPRVNWSPEIIMSSSYGADSFSFYHHAALWFNYLHQHDSGKLKTLFEHTRRDDAAGFDRWVEQTGKDARTVVAYQSWVDGLKQDYRSSPWKFDPVPVGGWLAPDQWRLADVRVIEAKLRGQAVDVRCQRLGEGPQSLINRFYCHGVVNKGGHASYEGRVDALNGVHRALAALEGEDNFRAVECSVANAGSSGLRGLLECEGPLTTRQRPVSLQKDQRLTAAAHPVSPFSSRAVGAPGQASRHAGERSVAGGKSGSPDLSSPGSRANTHFTSRSRCVISRLPLHQDEQVTLERAPAKGRVNMSRDGRFSYLLDPEHKQGGDLFVVRGSRPGGESRRLTAYLNTLPVDLPPAECARLGGG</sequence>
<evidence type="ECO:0000313" key="16">
    <source>
        <dbReference type="EMBL" id="GGY14917.1"/>
    </source>
</evidence>
<dbReference type="Pfam" id="PF01752">
    <property type="entry name" value="Peptidase_M9"/>
    <property type="match status" value="1"/>
</dbReference>